<accession>A0AAJ0C9F1</accession>
<feature type="compositionally biased region" description="Basic residues" evidence="1">
    <location>
        <begin position="118"/>
        <end position="129"/>
    </location>
</feature>
<dbReference type="Proteomes" id="UP001244011">
    <property type="component" value="Unassembled WGS sequence"/>
</dbReference>
<reference evidence="2" key="1">
    <citation type="submission" date="2023-06" db="EMBL/GenBank/DDBJ databases">
        <title>Genome-scale phylogeny and comparative genomics of the fungal order Sordariales.</title>
        <authorList>
            <consortium name="Lawrence Berkeley National Laboratory"/>
            <person name="Hensen N."/>
            <person name="Bonometti L."/>
            <person name="Westerberg I."/>
            <person name="Brannstrom I.O."/>
            <person name="Guillou S."/>
            <person name="Cros-Aarteil S."/>
            <person name="Calhoun S."/>
            <person name="Haridas S."/>
            <person name="Kuo A."/>
            <person name="Mondo S."/>
            <person name="Pangilinan J."/>
            <person name="Riley R."/>
            <person name="Labutti K."/>
            <person name="Andreopoulos B."/>
            <person name="Lipzen A."/>
            <person name="Chen C."/>
            <person name="Yanf M."/>
            <person name="Daum C."/>
            <person name="Ng V."/>
            <person name="Clum A."/>
            <person name="Steindorff A."/>
            <person name="Ohm R."/>
            <person name="Martin F."/>
            <person name="Silar P."/>
            <person name="Natvig D."/>
            <person name="Lalanne C."/>
            <person name="Gautier V."/>
            <person name="Ament-Velasquez S.L."/>
            <person name="Kruys A."/>
            <person name="Hutchinson M.I."/>
            <person name="Powell A.J."/>
            <person name="Barry K."/>
            <person name="Miller A.N."/>
            <person name="Grigoriev I.V."/>
            <person name="Debuchy R."/>
            <person name="Gladieux P."/>
            <person name="Thoren M.H."/>
            <person name="Johannesson H."/>
        </authorList>
    </citation>
    <scope>NUCLEOTIDE SEQUENCE</scope>
    <source>
        <strain evidence="2">8032-3</strain>
    </source>
</reference>
<dbReference type="AlphaFoldDB" id="A0AAJ0C9F1"/>
<organism evidence="2 3">
    <name type="scientific">Phialemonium atrogriseum</name>
    <dbReference type="NCBI Taxonomy" id="1093897"/>
    <lineage>
        <taxon>Eukaryota</taxon>
        <taxon>Fungi</taxon>
        <taxon>Dikarya</taxon>
        <taxon>Ascomycota</taxon>
        <taxon>Pezizomycotina</taxon>
        <taxon>Sordariomycetes</taxon>
        <taxon>Sordariomycetidae</taxon>
        <taxon>Cephalothecales</taxon>
        <taxon>Cephalothecaceae</taxon>
        <taxon>Phialemonium</taxon>
    </lineage>
</organism>
<comment type="caution">
    <text evidence="2">The sequence shown here is derived from an EMBL/GenBank/DDBJ whole genome shotgun (WGS) entry which is preliminary data.</text>
</comment>
<name>A0AAJ0C9F1_9PEZI</name>
<sequence length="250" mass="28629">MPLPVALATFAACGSLVTSVKSGWELSRMIRKKMEAKQAEEDARRIYRSLRKAFHYGLMSEAEYDRWYEMFLAAKAEKDLPGLRKIRAHIRTLYEGAVSERRRSRSRSRGPGSSPGSSHRRKDGKRRQPPHLDTYRYAMPRVPEPPQRHQDIEWPRSAGSIEYFPLSEKDKTVGVGGVRLARLQRSSSVSYQSGSSPDGSSKTRVKRGVSSPRQERGRCRRRKGSDDDDDDDDSSYMTNNEKREHRGARR</sequence>
<evidence type="ECO:0000313" key="2">
    <source>
        <dbReference type="EMBL" id="KAK1770136.1"/>
    </source>
</evidence>
<protein>
    <submittedName>
        <fullName evidence="2">Uncharacterized protein</fullName>
    </submittedName>
</protein>
<evidence type="ECO:0000313" key="3">
    <source>
        <dbReference type="Proteomes" id="UP001244011"/>
    </source>
</evidence>
<keyword evidence="3" id="KW-1185">Reference proteome</keyword>
<dbReference type="RefSeq" id="XP_060286349.1">
    <property type="nucleotide sequence ID" value="XM_060423506.1"/>
</dbReference>
<gene>
    <name evidence="2" type="ORF">QBC33DRAFT_312645</name>
</gene>
<dbReference type="GeneID" id="85306693"/>
<proteinExistence type="predicted"/>
<dbReference type="EMBL" id="MU839001">
    <property type="protein sequence ID" value="KAK1770136.1"/>
    <property type="molecule type" value="Genomic_DNA"/>
</dbReference>
<feature type="region of interest" description="Disordered" evidence="1">
    <location>
        <begin position="185"/>
        <end position="250"/>
    </location>
</feature>
<feature type="compositionally biased region" description="Low complexity" evidence="1">
    <location>
        <begin position="186"/>
        <end position="200"/>
    </location>
</feature>
<evidence type="ECO:0000256" key="1">
    <source>
        <dbReference type="SAM" id="MobiDB-lite"/>
    </source>
</evidence>
<feature type="region of interest" description="Disordered" evidence="1">
    <location>
        <begin position="97"/>
        <end position="156"/>
    </location>
</feature>